<dbReference type="EMBL" id="CAXLJM020000033">
    <property type="protein sequence ID" value="CAL8101213.1"/>
    <property type="molecule type" value="Genomic_DNA"/>
</dbReference>
<feature type="region of interest" description="Disordered" evidence="1">
    <location>
        <begin position="231"/>
        <end position="275"/>
    </location>
</feature>
<dbReference type="Proteomes" id="UP001642540">
    <property type="component" value="Unassembled WGS sequence"/>
</dbReference>
<feature type="compositionally biased region" description="Basic residues" evidence="1">
    <location>
        <begin position="240"/>
        <end position="268"/>
    </location>
</feature>
<feature type="region of interest" description="Disordered" evidence="1">
    <location>
        <begin position="430"/>
        <end position="471"/>
    </location>
</feature>
<evidence type="ECO:0000313" key="3">
    <source>
        <dbReference type="Proteomes" id="UP001642540"/>
    </source>
</evidence>
<comment type="caution">
    <text evidence="2">The sequence shown here is derived from an EMBL/GenBank/DDBJ whole genome shotgun (WGS) entry which is preliminary data.</text>
</comment>
<gene>
    <name evidence="2" type="ORF">ODALV1_LOCUS10766</name>
</gene>
<accession>A0ABP1QFJ3</accession>
<feature type="region of interest" description="Disordered" evidence="1">
    <location>
        <begin position="359"/>
        <end position="378"/>
    </location>
</feature>
<feature type="region of interest" description="Disordered" evidence="1">
    <location>
        <begin position="315"/>
        <end position="344"/>
    </location>
</feature>
<evidence type="ECO:0000313" key="2">
    <source>
        <dbReference type="EMBL" id="CAL8101213.1"/>
    </source>
</evidence>
<feature type="compositionally biased region" description="Basic and acidic residues" evidence="1">
    <location>
        <begin position="454"/>
        <end position="465"/>
    </location>
</feature>
<organism evidence="2 3">
    <name type="scientific">Orchesella dallaii</name>
    <dbReference type="NCBI Taxonomy" id="48710"/>
    <lineage>
        <taxon>Eukaryota</taxon>
        <taxon>Metazoa</taxon>
        <taxon>Ecdysozoa</taxon>
        <taxon>Arthropoda</taxon>
        <taxon>Hexapoda</taxon>
        <taxon>Collembola</taxon>
        <taxon>Entomobryomorpha</taxon>
        <taxon>Entomobryoidea</taxon>
        <taxon>Orchesellidae</taxon>
        <taxon>Orchesellinae</taxon>
        <taxon>Orchesella</taxon>
    </lineage>
</organism>
<proteinExistence type="predicted"/>
<feature type="compositionally biased region" description="Low complexity" evidence="1">
    <location>
        <begin position="363"/>
        <end position="375"/>
    </location>
</feature>
<reference evidence="2 3" key="1">
    <citation type="submission" date="2024-08" db="EMBL/GenBank/DDBJ databases">
        <authorList>
            <person name="Cucini C."/>
            <person name="Frati F."/>
        </authorList>
    </citation>
    <scope>NUCLEOTIDE SEQUENCE [LARGE SCALE GENOMIC DNA]</scope>
</reference>
<feature type="compositionally biased region" description="Basic and acidic residues" evidence="1">
    <location>
        <begin position="435"/>
        <end position="447"/>
    </location>
</feature>
<feature type="compositionally biased region" description="Acidic residues" evidence="1">
    <location>
        <begin position="321"/>
        <end position="342"/>
    </location>
</feature>
<sequence length="571" mass="64720">MSQKFCIICCYSSQEQNRSVSNEAREHFDKFCTDLGFSFPTRVDEQLEKWCLKLPFGDSVTVCSNCLSEIVQYAQKRSMQLEQQDKLEELQKAVVKALKDLTVVVKDVETHINKLHTIMRNGDETCLDNFVKNASPKSTRKAEVRSFREKILLISNEGSRPQHTFGLHHDMILPVVSSRRKDKLKLKVCKEEPTDPIDATCKYEEDFEEPYAEAVDEVSMELADDDFKGTMASGNFTSSRSRHGRGSLISKRNRKSRVSKKATKKRKQFSNMDTDNNAADAYIHCEFGDRDTDTEHDSAPQLALRRTKRQIRSTLIKQEADELELESDDGGGMEDAYSEDDGSNFSDVDADFRMLKGKQNFRSDSGSESDSSIDSAPVIDTETESIVCDVDVYETKPKRSKKKKKHKSSKPRVSLKGMSEFKTRVVNRVLRKLRRNSEGGHSTKDDYDGNGNNDNKKDTTDDVSDKIGVQSLNDPRMKYPLKFNAETRKLTVNDIEIVIDDNEMSLRCSLCDFEISEAEIRNKVRVKNVETVAHDHIIGSHIGSYKCGVSNSIMSHPHSGISGCRIHIKKS</sequence>
<protein>
    <recommendedName>
        <fullName evidence="4">ZAD domain-containing protein</fullName>
    </recommendedName>
</protein>
<keyword evidence="3" id="KW-1185">Reference proteome</keyword>
<feature type="compositionally biased region" description="Basic residues" evidence="1">
    <location>
        <begin position="398"/>
        <end position="410"/>
    </location>
</feature>
<evidence type="ECO:0008006" key="4">
    <source>
        <dbReference type="Google" id="ProtNLM"/>
    </source>
</evidence>
<evidence type="ECO:0000256" key="1">
    <source>
        <dbReference type="SAM" id="MobiDB-lite"/>
    </source>
</evidence>
<name>A0ABP1QFJ3_9HEXA</name>
<feature type="region of interest" description="Disordered" evidence="1">
    <location>
        <begin position="396"/>
        <end position="418"/>
    </location>
</feature>